<accession>A0A8S1NI18</accession>
<comment type="caution">
    <text evidence="2">The sequence shown here is derived from an EMBL/GenBank/DDBJ whole genome shotgun (WGS) entry which is preliminary data.</text>
</comment>
<sequence>MSTIIINEDSDSDFEIFEQRNQQIQQLKEQQLHFKEQLLSHIQNKEYDCNLISPTPYPMDQTIKEKNQNIDKLLQLNKSHDLASDRSQPSSINCFTTKNSKTNLKGNYLFKQSYLPKTPQTKAMNGITTKSNCNKNQKNFNKQKSPSNFSTCEQKSARTPEQPKNYIGILSPSPYNSYLKKDYENKSKQYNLSSFIHKSTQIDKKTQPHQIMKTQENDKSKKLKEKKLENKIPAQQSKKGFDQWYDSQKKWLKQTEEKIFKQKLQMEQKQSEQEQFSYSPEIQDGSRFIVQKKYNNSSLLERQKFYQDELQFKQFQKKLREEEDKKINQIRISPLSRKILMSASPKSNSSFTICNSSNQNYQTIIKK</sequence>
<evidence type="ECO:0000313" key="3">
    <source>
        <dbReference type="Proteomes" id="UP000688137"/>
    </source>
</evidence>
<organism evidence="2 3">
    <name type="scientific">Paramecium primaurelia</name>
    <dbReference type="NCBI Taxonomy" id="5886"/>
    <lineage>
        <taxon>Eukaryota</taxon>
        <taxon>Sar</taxon>
        <taxon>Alveolata</taxon>
        <taxon>Ciliophora</taxon>
        <taxon>Intramacronucleata</taxon>
        <taxon>Oligohymenophorea</taxon>
        <taxon>Peniculida</taxon>
        <taxon>Parameciidae</taxon>
        <taxon>Paramecium</taxon>
    </lineage>
</organism>
<dbReference type="Proteomes" id="UP000688137">
    <property type="component" value="Unassembled WGS sequence"/>
</dbReference>
<name>A0A8S1NI18_PARPR</name>
<feature type="compositionally biased region" description="Low complexity" evidence="1">
    <location>
        <begin position="138"/>
        <end position="150"/>
    </location>
</feature>
<dbReference type="EMBL" id="CAJJDM010000093">
    <property type="protein sequence ID" value="CAD8092408.1"/>
    <property type="molecule type" value="Genomic_DNA"/>
</dbReference>
<reference evidence="2" key="1">
    <citation type="submission" date="2021-01" db="EMBL/GenBank/DDBJ databases">
        <authorList>
            <consortium name="Genoscope - CEA"/>
            <person name="William W."/>
        </authorList>
    </citation>
    <scope>NUCLEOTIDE SEQUENCE</scope>
</reference>
<protein>
    <submittedName>
        <fullName evidence="2">Uncharacterized protein</fullName>
    </submittedName>
</protein>
<evidence type="ECO:0000313" key="2">
    <source>
        <dbReference type="EMBL" id="CAD8092408.1"/>
    </source>
</evidence>
<dbReference type="OMA" id="YPMDQTI"/>
<dbReference type="AlphaFoldDB" id="A0A8S1NI18"/>
<feature type="region of interest" description="Disordered" evidence="1">
    <location>
        <begin position="138"/>
        <end position="165"/>
    </location>
</feature>
<gene>
    <name evidence="2" type="ORF">PPRIM_AZ9-3.1.T0900172</name>
</gene>
<proteinExistence type="predicted"/>
<keyword evidence="3" id="KW-1185">Reference proteome</keyword>
<evidence type="ECO:0000256" key="1">
    <source>
        <dbReference type="SAM" id="MobiDB-lite"/>
    </source>
</evidence>
<feature type="region of interest" description="Disordered" evidence="1">
    <location>
        <begin position="202"/>
        <end position="222"/>
    </location>
</feature>